<accession>A0A8J2L4M3</accession>
<feature type="region of interest" description="Disordered" evidence="2">
    <location>
        <begin position="486"/>
        <end position="510"/>
    </location>
</feature>
<dbReference type="InterPro" id="IPR017923">
    <property type="entry name" value="TFIIS_N"/>
</dbReference>
<dbReference type="SMART" id="SM00509">
    <property type="entry name" value="TFS2N"/>
    <property type="match status" value="1"/>
</dbReference>
<comment type="subcellular location">
    <subcellularLocation>
        <location evidence="1">Nucleus</location>
    </subcellularLocation>
</comment>
<dbReference type="Pfam" id="PF08711">
    <property type="entry name" value="Med26"/>
    <property type="match status" value="1"/>
</dbReference>
<evidence type="ECO:0000256" key="2">
    <source>
        <dbReference type="SAM" id="MobiDB-lite"/>
    </source>
</evidence>
<evidence type="ECO:0000259" key="3">
    <source>
        <dbReference type="PROSITE" id="PS51319"/>
    </source>
</evidence>
<dbReference type="GO" id="GO:0006368">
    <property type="term" value="P:transcription elongation by RNA polymerase II"/>
    <property type="evidence" value="ECO:0007669"/>
    <property type="project" value="InterPro"/>
</dbReference>
<gene>
    <name evidence="4" type="ORF">AFUS01_LOCUS35103</name>
</gene>
<feature type="compositionally biased region" description="Basic and acidic residues" evidence="2">
    <location>
        <begin position="187"/>
        <end position="208"/>
    </location>
</feature>
<feature type="region of interest" description="Disordered" evidence="2">
    <location>
        <begin position="447"/>
        <end position="473"/>
    </location>
</feature>
<dbReference type="AlphaFoldDB" id="A0A8J2L4M3"/>
<proteinExistence type="predicted"/>
<reference evidence="4" key="1">
    <citation type="submission" date="2021-06" db="EMBL/GenBank/DDBJ databases">
        <authorList>
            <person name="Hodson N. C."/>
            <person name="Mongue J. A."/>
            <person name="Jaron S. K."/>
        </authorList>
    </citation>
    <scope>NUCLEOTIDE SEQUENCE</scope>
</reference>
<feature type="compositionally biased region" description="Low complexity" evidence="2">
    <location>
        <begin position="489"/>
        <end position="500"/>
    </location>
</feature>
<feature type="compositionally biased region" description="Basic and acidic residues" evidence="2">
    <location>
        <begin position="139"/>
        <end position="172"/>
    </location>
</feature>
<dbReference type="PANTHER" id="PTHR15141">
    <property type="entry name" value="TRANSCRIPTION ELONGATION FACTOR B POLYPEPTIDE 3"/>
    <property type="match status" value="1"/>
</dbReference>
<protein>
    <recommendedName>
        <fullName evidence="3">TFIIS N-terminal domain-containing protein</fullName>
    </recommendedName>
</protein>
<feature type="region of interest" description="Disordered" evidence="2">
    <location>
        <begin position="714"/>
        <end position="761"/>
    </location>
</feature>
<feature type="region of interest" description="Disordered" evidence="2">
    <location>
        <begin position="779"/>
        <end position="813"/>
    </location>
</feature>
<feature type="compositionally biased region" description="Low complexity" evidence="2">
    <location>
        <begin position="779"/>
        <end position="803"/>
    </location>
</feature>
<evidence type="ECO:0000313" key="5">
    <source>
        <dbReference type="Proteomes" id="UP000708208"/>
    </source>
</evidence>
<feature type="compositionally biased region" description="Basic and acidic residues" evidence="2">
    <location>
        <begin position="238"/>
        <end position="359"/>
    </location>
</feature>
<feature type="compositionally biased region" description="Acidic residues" evidence="2">
    <location>
        <begin position="123"/>
        <end position="138"/>
    </location>
</feature>
<comment type="caution">
    <text evidence="4">The sequence shown here is derived from an EMBL/GenBank/DDBJ whole genome shotgun (WGS) entry which is preliminary data.</text>
</comment>
<dbReference type="Pfam" id="PF06881">
    <property type="entry name" value="Elongin_A"/>
    <property type="match status" value="1"/>
</dbReference>
<organism evidence="4 5">
    <name type="scientific">Allacma fusca</name>
    <dbReference type="NCBI Taxonomy" id="39272"/>
    <lineage>
        <taxon>Eukaryota</taxon>
        <taxon>Metazoa</taxon>
        <taxon>Ecdysozoa</taxon>
        <taxon>Arthropoda</taxon>
        <taxon>Hexapoda</taxon>
        <taxon>Collembola</taxon>
        <taxon>Symphypleona</taxon>
        <taxon>Sminthuridae</taxon>
        <taxon>Allacma</taxon>
    </lineage>
</organism>
<dbReference type="Proteomes" id="UP000708208">
    <property type="component" value="Unassembled WGS sequence"/>
</dbReference>
<dbReference type="InterPro" id="IPR003617">
    <property type="entry name" value="TFIIS/CRSP70_N_sub"/>
</dbReference>
<dbReference type="InterPro" id="IPR051870">
    <property type="entry name" value="Elongin-A_domain"/>
</dbReference>
<dbReference type="PROSITE" id="PS51319">
    <property type="entry name" value="TFIIS_N"/>
    <property type="match status" value="1"/>
</dbReference>
<keyword evidence="5" id="KW-1185">Reference proteome</keyword>
<feature type="compositionally biased region" description="Basic and acidic residues" evidence="2">
    <location>
        <begin position="80"/>
        <end position="98"/>
    </location>
</feature>
<evidence type="ECO:0000256" key="1">
    <source>
        <dbReference type="PROSITE-ProRule" id="PRU00649"/>
    </source>
</evidence>
<feature type="compositionally biased region" description="Basic and acidic residues" evidence="2">
    <location>
        <begin position="366"/>
        <end position="381"/>
    </location>
</feature>
<dbReference type="OrthoDB" id="21513at2759"/>
<feature type="compositionally biased region" description="Basic and acidic residues" evidence="2">
    <location>
        <begin position="407"/>
        <end position="416"/>
    </location>
</feature>
<evidence type="ECO:0000313" key="4">
    <source>
        <dbReference type="EMBL" id="CAG7824973.1"/>
    </source>
</evidence>
<dbReference type="GO" id="GO:0070449">
    <property type="term" value="C:elongin complex"/>
    <property type="evidence" value="ECO:0007669"/>
    <property type="project" value="InterPro"/>
</dbReference>
<feature type="compositionally biased region" description="Acidic residues" evidence="2">
    <location>
        <begin position="173"/>
        <end position="186"/>
    </location>
</feature>
<dbReference type="InterPro" id="IPR010684">
    <property type="entry name" value="RNA_pol_II_trans_fac_SIII_A"/>
</dbReference>
<name>A0A8J2L4M3_9HEXA</name>
<feature type="region of interest" description="Disordered" evidence="2">
    <location>
        <begin position="74"/>
        <end position="416"/>
    </location>
</feature>
<sequence>MTTVHEVIVHCQKQIKKEPPPDKLLHYLRRLSRLKITVDDLRETGVGKTVNQLSRLEGDVGHYAGKIVEEWKAMVETQGSEDKEQSESSQSDSDHSDLEIDMNYQPQSSPPKSSEPEHHAKEEEEDEEEDEEEEDESDHEVNHQENNNRWEPSPPKKETSSYNYDRDRRREEDCSDDDDDGGDDYDGSDHKDSWDGNRSRSQHEDNKTKRPSPPALAPAPAPAPPPPPPAPIPPVIKTEPEEIDRHRDRDKHGSSKDHKNHHNPERLSEKDDKGDKHGDKRKDRHNKDKERDHRDDRQKHRQDDSRHRRHEKDRSRDHRRERDDDRHHSSRSSKHEKSRESKSHKESKEKHKTSDDKSRNKSSSESPKRKVKEEKPDKHIETSNFRDSSGGSSSSSHKRKKPDSTPSEDKNKSTKKLKLIESKIESQEIDSTSGLNFSDVLGCLDKTLTSSTSSKPKKLAGTSSPVKPPKKNGIVESVIQLQKTIKTENNSFSNKPSSSNLGDTPSKSSKAKVKVETASYAPPVLTFQPPKPTNVAYPIDLGLEDKPFRTRYEDSLLSMSDKPANDFEALSSMMSSRKDRTKVYSGNKTGFVGKLPTLFEMSIRVIQENLDCLGYTGGVPYDILKPALKCATVKQLEEIEFYNSYLQEYTDELWQYHCQRDCKGARPKEMESWKDLYYRCQDERQAKLNLLASKVKRNAELAQPVRKAKLAYVEPSSRGPKFNRSKAATIKNGMKTLKHREEKGPKTGGPSYSASAGGKAGQNNHVTIEEAAIIIPSESRAGSAGAPSVSRSSSSSQSTSSTALKKPRRAPLMQKTMKLIKSIYRR</sequence>
<dbReference type="EMBL" id="CAJVCH010534552">
    <property type="protein sequence ID" value="CAG7824973.1"/>
    <property type="molecule type" value="Genomic_DNA"/>
</dbReference>
<dbReference type="PANTHER" id="PTHR15141:SF76">
    <property type="entry name" value="TRANSCRIPTION ELONGATION FACTOR B POLYPEPTIDE 3"/>
    <property type="match status" value="1"/>
</dbReference>
<keyword evidence="1" id="KW-0539">Nucleus</keyword>
<feature type="compositionally biased region" description="Pro residues" evidence="2">
    <location>
        <begin position="211"/>
        <end position="234"/>
    </location>
</feature>
<feature type="domain" description="TFIIS N-terminal" evidence="3">
    <location>
        <begin position="6"/>
        <end position="78"/>
    </location>
</feature>